<keyword evidence="4" id="KW-0539">Nucleus</keyword>
<name>A0A9R1XP41_LACSA</name>
<dbReference type="SUPFAM" id="SSF47459">
    <property type="entry name" value="HLH, helix-loop-helix DNA-binding domain"/>
    <property type="match status" value="1"/>
</dbReference>
<gene>
    <name evidence="6" type="ORF">LSAT_V11C300116630</name>
</gene>
<evidence type="ECO:0000259" key="5">
    <source>
        <dbReference type="PROSITE" id="PS50888"/>
    </source>
</evidence>
<proteinExistence type="predicted"/>
<dbReference type="GO" id="GO:0000981">
    <property type="term" value="F:DNA-binding transcription factor activity, RNA polymerase II-specific"/>
    <property type="evidence" value="ECO:0000318"/>
    <property type="project" value="GO_Central"/>
</dbReference>
<dbReference type="InterPro" id="IPR015660">
    <property type="entry name" value="MASH1/Ascl1a-like"/>
</dbReference>
<keyword evidence="2" id="KW-0805">Transcription regulation</keyword>
<protein>
    <recommendedName>
        <fullName evidence="5">BHLH domain-containing protein</fullName>
    </recommendedName>
</protein>
<dbReference type="InterPro" id="IPR036638">
    <property type="entry name" value="HLH_DNA-bd_sf"/>
</dbReference>
<sequence>MERGNMKKPERKVTEKIRRNQMKFLYSRLFSLIPPHLISKGGDQVSDRVDRTIEYIQSLKSSLEMSQIRKEQLSSTKKRSHESTNSNKYKSIDIQIHEMSPDLDVVLITGLTTQSDFYDVVRLLDQYSSEVALANFSSSGHSTFHIRHKKIETEEMSQRLMILLQGYSNVKELENDQGFSNELELGNDYASSCDQLESNLNIWDFDFQSNVWGWELEGLPMSITS</sequence>
<dbReference type="PANTHER" id="PTHR13935:SF63">
    <property type="entry name" value="BHLH DOMAIN-CONTAINING PROTEIN"/>
    <property type="match status" value="1"/>
</dbReference>
<dbReference type="InterPro" id="IPR011598">
    <property type="entry name" value="bHLH_dom"/>
</dbReference>
<reference evidence="6 7" key="1">
    <citation type="journal article" date="2017" name="Nat. Commun.">
        <title>Genome assembly with in vitro proximity ligation data and whole-genome triplication in lettuce.</title>
        <authorList>
            <person name="Reyes-Chin-Wo S."/>
            <person name="Wang Z."/>
            <person name="Yang X."/>
            <person name="Kozik A."/>
            <person name="Arikit S."/>
            <person name="Song C."/>
            <person name="Xia L."/>
            <person name="Froenicke L."/>
            <person name="Lavelle D.O."/>
            <person name="Truco M.J."/>
            <person name="Xia R."/>
            <person name="Zhu S."/>
            <person name="Xu C."/>
            <person name="Xu H."/>
            <person name="Xu X."/>
            <person name="Cox K."/>
            <person name="Korf I."/>
            <person name="Meyers B.C."/>
            <person name="Michelmore R.W."/>
        </authorList>
    </citation>
    <scope>NUCLEOTIDE SEQUENCE [LARGE SCALE GENOMIC DNA]</scope>
    <source>
        <strain evidence="7">cv. Salinas</strain>
        <tissue evidence="6">Seedlings</tissue>
    </source>
</reference>
<dbReference type="AlphaFoldDB" id="A0A9R1XP41"/>
<keyword evidence="3" id="KW-0804">Transcription</keyword>
<accession>A0A9R1XP41</accession>
<evidence type="ECO:0000313" key="7">
    <source>
        <dbReference type="Proteomes" id="UP000235145"/>
    </source>
</evidence>
<dbReference type="GO" id="GO:0000977">
    <property type="term" value="F:RNA polymerase II transcription regulatory region sequence-specific DNA binding"/>
    <property type="evidence" value="ECO:0000318"/>
    <property type="project" value="GO_Central"/>
</dbReference>
<dbReference type="GO" id="GO:0006357">
    <property type="term" value="P:regulation of transcription by RNA polymerase II"/>
    <property type="evidence" value="ECO:0000318"/>
    <property type="project" value="GO_Central"/>
</dbReference>
<keyword evidence="7" id="KW-1185">Reference proteome</keyword>
<dbReference type="OrthoDB" id="752507at2759"/>
<dbReference type="GO" id="GO:0090575">
    <property type="term" value="C:RNA polymerase II transcription regulator complex"/>
    <property type="evidence" value="ECO:0000318"/>
    <property type="project" value="GO_Central"/>
</dbReference>
<evidence type="ECO:0000256" key="1">
    <source>
        <dbReference type="ARBA" id="ARBA00004123"/>
    </source>
</evidence>
<dbReference type="PANTHER" id="PTHR13935">
    <property type="entry name" value="ACHAETE-SCUTE TRANSCRIPTION FACTOR-RELATED"/>
    <property type="match status" value="1"/>
</dbReference>
<evidence type="ECO:0000256" key="4">
    <source>
        <dbReference type="ARBA" id="ARBA00023242"/>
    </source>
</evidence>
<evidence type="ECO:0000256" key="3">
    <source>
        <dbReference type="ARBA" id="ARBA00023163"/>
    </source>
</evidence>
<dbReference type="EMBL" id="NBSK02000003">
    <property type="protein sequence ID" value="KAJ0216754.1"/>
    <property type="molecule type" value="Genomic_DNA"/>
</dbReference>
<comment type="caution">
    <text evidence="6">The sequence shown here is derived from an EMBL/GenBank/DDBJ whole genome shotgun (WGS) entry which is preliminary data.</text>
</comment>
<dbReference type="Proteomes" id="UP000235145">
    <property type="component" value="Unassembled WGS sequence"/>
</dbReference>
<evidence type="ECO:0000256" key="2">
    <source>
        <dbReference type="ARBA" id="ARBA00023015"/>
    </source>
</evidence>
<dbReference type="GO" id="GO:0046983">
    <property type="term" value="F:protein dimerization activity"/>
    <property type="evidence" value="ECO:0007669"/>
    <property type="project" value="InterPro"/>
</dbReference>
<organism evidence="6 7">
    <name type="scientific">Lactuca sativa</name>
    <name type="common">Garden lettuce</name>
    <dbReference type="NCBI Taxonomy" id="4236"/>
    <lineage>
        <taxon>Eukaryota</taxon>
        <taxon>Viridiplantae</taxon>
        <taxon>Streptophyta</taxon>
        <taxon>Embryophyta</taxon>
        <taxon>Tracheophyta</taxon>
        <taxon>Spermatophyta</taxon>
        <taxon>Magnoliopsida</taxon>
        <taxon>eudicotyledons</taxon>
        <taxon>Gunneridae</taxon>
        <taxon>Pentapetalae</taxon>
        <taxon>asterids</taxon>
        <taxon>campanulids</taxon>
        <taxon>Asterales</taxon>
        <taxon>Asteraceae</taxon>
        <taxon>Cichorioideae</taxon>
        <taxon>Cichorieae</taxon>
        <taxon>Lactucinae</taxon>
        <taxon>Lactuca</taxon>
    </lineage>
</organism>
<feature type="domain" description="BHLH" evidence="5">
    <location>
        <begin position="6"/>
        <end position="59"/>
    </location>
</feature>
<dbReference type="Gene3D" id="4.10.280.10">
    <property type="entry name" value="Helix-loop-helix DNA-binding domain"/>
    <property type="match status" value="1"/>
</dbReference>
<dbReference type="PROSITE" id="PS50888">
    <property type="entry name" value="BHLH"/>
    <property type="match status" value="1"/>
</dbReference>
<comment type="subcellular location">
    <subcellularLocation>
        <location evidence="1">Nucleus</location>
    </subcellularLocation>
</comment>
<evidence type="ECO:0000313" key="6">
    <source>
        <dbReference type="EMBL" id="KAJ0216754.1"/>
    </source>
</evidence>